<dbReference type="EMBL" id="BX294156">
    <property type="protein sequence ID" value="CAD77903.1"/>
    <property type="molecule type" value="Genomic_DNA"/>
</dbReference>
<evidence type="ECO:0000313" key="1">
    <source>
        <dbReference type="EMBL" id="CAD77903.1"/>
    </source>
</evidence>
<dbReference type="InParanoid" id="Q7UHR7"/>
<accession>Q7UHR7</accession>
<organism evidence="1 2">
    <name type="scientific">Rhodopirellula baltica (strain DSM 10527 / NCIMB 13988 / SH1)</name>
    <dbReference type="NCBI Taxonomy" id="243090"/>
    <lineage>
        <taxon>Bacteria</taxon>
        <taxon>Pseudomonadati</taxon>
        <taxon>Planctomycetota</taxon>
        <taxon>Planctomycetia</taxon>
        <taxon>Pirellulales</taxon>
        <taxon>Pirellulaceae</taxon>
        <taxon>Rhodopirellula</taxon>
    </lineage>
</organism>
<dbReference type="EnsemblBacteria" id="CAD77903">
    <property type="protein sequence ID" value="CAD77903"/>
    <property type="gene ID" value="RB13028"/>
</dbReference>
<evidence type="ECO:0000313" key="2">
    <source>
        <dbReference type="Proteomes" id="UP000001025"/>
    </source>
</evidence>
<sequence length="160" mass="17539">MIADDWRPLLGTVGSIEGDSGHRRWRIRDCSIFSGRLSNGLRCGIEFHSNGVRAVGLVGISQVAGVIISVASRDRLAMIVIGCGNVFRHHNLYDDHFIFARWKGFIPVLIAQRERSIARNSSGIPSTRLKRAEFDAAGLNRITVGVLDDSRSGLLARAPC</sequence>
<name>Q7UHR7_RHOBA</name>
<proteinExistence type="predicted"/>
<dbReference type="HOGENOM" id="CLU_1650781_0_0_0"/>
<dbReference type="STRING" id="243090.RB13028"/>
<protein>
    <submittedName>
        <fullName evidence="1">Uncharacterized protein</fullName>
    </submittedName>
</protein>
<gene>
    <name evidence="1" type="ordered locus">RB13028</name>
</gene>
<dbReference type="Proteomes" id="UP000001025">
    <property type="component" value="Chromosome"/>
</dbReference>
<keyword evidence="2" id="KW-1185">Reference proteome</keyword>
<dbReference type="AlphaFoldDB" id="Q7UHR7"/>
<dbReference type="KEGG" id="rba:RB13028"/>
<reference evidence="1 2" key="1">
    <citation type="journal article" date="2003" name="Proc. Natl. Acad. Sci. U.S.A.">
        <title>Complete genome sequence of the marine planctomycete Pirellula sp. strain 1.</title>
        <authorList>
            <person name="Gloeckner F.O."/>
            <person name="Kube M."/>
            <person name="Bauer M."/>
            <person name="Teeling H."/>
            <person name="Lombardot T."/>
            <person name="Ludwig W."/>
            <person name="Gade D."/>
            <person name="Beck A."/>
            <person name="Borzym K."/>
            <person name="Heitmann K."/>
            <person name="Rabus R."/>
            <person name="Schlesner H."/>
            <person name="Amann R."/>
            <person name="Reinhardt R."/>
        </authorList>
    </citation>
    <scope>NUCLEOTIDE SEQUENCE [LARGE SCALE GENOMIC DNA]</scope>
    <source>
        <strain evidence="2">DSM 10527 / NCIMB 13988 / SH1</strain>
    </source>
</reference>